<comment type="catalytic activity">
    <reaction evidence="6">
        <text>alpha-D-glucose 6-phosphate = beta-D-fructose 6-phosphate</text>
        <dbReference type="Rhea" id="RHEA:11816"/>
        <dbReference type="ChEBI" id="CHEBI:57634"/>
        <dbReference type="ChEBI" id="CHEBI:58225"/>
        <dbReference type="EC" id="5.3.1.9"/>
    </reaction>
</comment>
<evidence type="ECO:0000256" key="4">
    <source>
        <dbReference type="ARBA" id="ARBA00022432"/>
    </source>
</evidence>
<dbReference type="Pfam" id="PF06560">
    <property type="entry name" value="GPI"/>
    <property type="match status" value="1"/>
</dbReference>
<dbReference type="CDD" id="cd02218">
    <property type="entry name" value="cupin_PGI"/>
    <property type="match status" value="1"/>
</dbReference>
<keyword evidence="9" id="KW-1185">Reference proteome</keyword>
<evidence type="ECO:0000256" key="6">
    <source>
        <dbReference type="ARBA" id="ARBA00029321"/>
    </source>
</evidence>
<accession>A0ABR6KU27</accession>
<dbReference type="EC" id="5.3.1.9" evidence="3"/>
<evidence type="ECO:0000256" key="3">
    <source>
        <dbReference type="ARBA" id="ARBA00011952"/>
    </source>
</evidence>
<dbReference type="GO" id="GO:0004347">
    <property type="term" value="F:glucose-6-phosphate isomerase activity"/>
    <property type="evidence" value="ECO:0007669"/>
    <property type="project" value="UniProtKB-EC"/>
</dbReference>
<dbReference type="SUPFAM" id="SSF51182">
    <property type="entry name" value="RmlC-like cupins"/>
    <property type="match status" value="1"/>
</dbReference>
<evidence type="ECO:0000313" key="8">
    <source>
        <dbReference type="EMBL" id="MBB4625021.1"/>
    </source>
</evidence>
<name>A0ABR6KU27_9BACT</name>
<evidence type="ECO:0000259" key="7">
    <source>
        <dbReference type="Pfam" id="PF06560"/>
    </source>
</evidence>
<comment type="caution">
    <text evidence="8">The sequence shown here is derived from an EMBL/GenBank/DDBJ whole genome shotgun (WGS) entry which is preliminary data.</text>
</comment>
<reference evidence="8 9" key="1">
    <citation type="submission" date="2020-08" db="EMBL/GenBank/DDBJ databases">
        <title>Genomic Encyclopedia of Type Strains, Phase IV (KMG-IV): sequencing the most valuable type-strain genomes for metagenomic binning, comparative biology and taxonomic classification.</title>
        <authorList>
            <person name="Goeker M."/>
        </authorList>
    </citation>
    <scope>NUCLEOTIDE SEQUENCE [LARGE SCALE GENOMIC DNA]</scope>
    <source>
        <strain evidence="8 9">DSM 102983</strain>
    </source>
</reference>
<evidence type="ECO:0000256" key="1">
    <source>
        <dbReference type="ARBA" id="ARBA00004926"/>
    </source>
</evidence>
<protein>
    <recommendedName>
        <fullName evidence="3">glucose-6-phosphate isomerase</fullName>
        <ecNumber evidence="3">5.3.1.9</ecNumber>
    </recommendedName>
</protein>
<proteinExistence type="inferred from homology"/>
<keyword evidence="5" id="KW-0324">Glycolysis</keyword>
<dbReference type="InterPro" id="IPR010551">
    <property type="entry name" value="G6P_isomerase_prok"/>
</dbReference>
<evidence type="ECO:0000256" key="2">
    <source>
        <dbReference type="ARBA" id="ARBA00006542"/>
    </source>
</evidence>
<dbReference type="InterPro" id="IPR011051">
    <property type="entry name" value="RmlC_Cupin_sf"/>
</dbReference>
<sequence length="275" mass="31270">MKSYLHEDKPGVSPVINVFDPGLDIGLIEEPMGFSYGPGIFGPQVERRKLKDISKSLMDPDCAGPDIVYSIAMDVGKIKHKELLNSMHLLYGVVTYATGKLGIEPIRSQGHIHKVSSFSNWSTPEVYEIWSGEAIIYMQEYAEDNPGRCFAVYANPGDVVIVPPYWAHATISANPDKPLTFGAWCDREYGFVYEGVRKHNGIAWYPVFDELNEIQWLENPAYQPSELICKSPADYLELGIKKDKSIYCTFEEDPETFLFVPSPQIKEEYWRRFIP</sequence>
<dbReference type="Proteomes" id="UP000533637">
    <property type="component" value="Unassembled WGS sequence"/>
</dbReference>
<dbReference type="InterPro" id="IPR014710">
    <property type="entry name" value="RmlC-like_jellyroll"/>
</dbReference>
<dbReference type="Gene3D" id="2.60.120.10">
    <property type="entry name" value="Jelly Rolls"/>
    <property type="match status" value="1"/>
</dbReference>
<evidence type="ECO:0000256" key="5">
    <source>
        <dbReference type="ARBA" id="ARBA00023152"/>
    </source>
</evidence>
<dbReference type="EMBL" id="JACHOC010000013">
    <property type="protein sequence ID" value="MBB4625021.1"/>
    <property type="molecule type" value="Genomic_DNA"/>
</dbReference>
<gene>
    <name evidence="8" type="ORF">GGQ57_004967</name>
</gene>
<evidence type="ECO:0000313" key="9">
    <source>
        <dbReference type="Proteomes" id="UP000533637"/>
    </source>
</evidence>
<keyword evidence="4" id="KW-0312">Gluconeogenesis</keyword>
<feature type="domain" description="Glucose-6-phosphate isomerase prokaryote" evidence="7">
    <location>
        <begin position="65"/>
        <end position="210"/>
    </location>
</feature>
<organism evidence="8 9">
    <name type="scientific">Parabacteroides faecis</name>
    <dbReference type="NCBI Taxonomy" id="1217282"/>
    <lineage>
        <taxon>Bacteria</taxon>
        <taxon>Pseudomonadati</taxon>
        <taxon>Bacteroidota</taxon>
        <taxon>Bacteroidia</taxon>
        <taxon>Bacteroidales</taxon>
        <taxon>Tannerellaceae</taxon>
        <taxon>Parabacteroides</taxon>
    </lineage>
</organism>
<comment type="pathway">
    <text evidence="1">Carbohydrate degradation; glycolysis; D-glyceraldehyde 3-phosphate and glycerone phosphate from D-glucose: step 2/4.</text>
</comment>
<keyword evidence="8" id="KW-0413">Isomerase</keyword>
<dbReference type="RefSeq" id="WP_122352072.1">
    <property type="nucleotide sequence ID" value="NZ_BMPB01000017.1"/>
</dbReference>
<comment type="similarity">
    <text evidence="2">Belongs to the archaeal-type GPI family.</text>
</comment>